<dbReference type="STRING" id="1305675.BFG57_02730"/>
<feature type="domain" description="Flagellin N-terminal" evidence="5">
    <location>
        <begin position="3"/>
        <end position="139"/>
    </location>
</feature>
<organism evidence="7 8">
    <name type="scientific">Bacillus solimangrovi</name>
    <dbReference type="NCBI Taxonomy" id="1305675"/>
    <lineage>
        <taxon>Bacteria</taxon>
        <taxon>Bacillati</taxon>
        <taxon>Bacillota</taxon>
        <taxon>Bacilli</taxon>
        <taxon>Bacillales</taxon>
        <taxon>Bacillaceae</taxon>
        <taxon>Bacillus</taxon>
    </lineage>
</organism>
<dbReference type="InterPro" id="IPR001492">
    <property type="entry name" value="Flagellin"/>
</dbReference>
<dbReference type="Pfam" id="PF00700">
    <property type="entry name" value="Flagellin_C"/>
    <property type="match status" value="1"/>
</dbReference>
<dbReference type="SUPFAM" id="SSF64518">
    <property type="entry name" value="Phase 1 flagellin"/>
    <property type="match status" value="1"/>
</dbReference>
<dbReference type="GO" id="GO:0005576">
    <property type="term" value="C:extracellular region"/>
    <property type="evidence" value="ECO:0007669"/>
    <property type="project" value="UniProtKB-SubCell"/>
</dbReference>
<dbReference type="PANTHER" id="PTHR42792">
    <property type="entry name" value="FLAGELLIN"/>
    <property type="match status" value="1"/>
</dbReference>
<comment type="function">
    <text evidence="4">Flagellin is the subunit protein which polymerizes to form the filaments of bacterial flagella.</text>
</comment>
<evidence type="ECO:0000313" key="7">
    <source>
        <dbReference type="EMBL" id="OEH92203.1"/>
    </source>
</evidence>
<dbReference type="GO" id="GO:0005198">
    <property type="term" value="F:structural molecule activity"/>
    <property type="evidence" value="ECO:0007669"/>
    <property type="project" value="UniProtKB-UniRule"/>
</dbReference>
<dbReference type="AlphaFoldDB" id="A0A1E5LDN5"/>
<dbReference type="PANTHER" id="PTHR42792:SF2">
    <property type="entry name" value="FLAGELLIN"/>
    <property type="match status" value="1"/>
</dbReference>
<proteinExistence type="inferred from homology"/>
<evidence type="ECO:0000256" key="4">
    <source>
        <dbReference type="RuleBase" id="RU362073"/>
    </source>
</evidence>
<sequence>MIINHNLSAMNTYRQMGNANKANANSMEKLSSGLRINRAGDDAAGLAISEKMRAQVRGLDQASRNAQDGISLIQTAEGALQETHSILQRMRELAVQSSNDTATDPDREEMQKEISQLKDEIDRISGTTEFNTKTLFDGSLEKAGLSKATKLESIQLDGTATQGTGTGANALQATTTISTGVNDQINLNVDGAGAQAITIAQGQYTSREDLVTAVNDAIGNNANLAGKVTAELTSDNKLSFISASTGMNSGVAVTAVSNISAGQLGFSSAITDSTAAYALTAGNINVTAGETSLDIKLGARTAETIDLTNYGMSDGDTVGENQETVDALQAAFDDKFGAGAVSVTFEATGDTDLIIKSSLGAVSLAAGSTNDLASASGTFASSSVAGKSQTFAATFNAGSSVGGADATETAGATTRLVSLGDGSGNNLGLQSGNQINISVIVGGEEKTGTFAVTGTNTLQDLADSIRDTIGGTANVTVDSDGQLQITGQQGEAFALSNLTLTAQVSAADSTEIAGNFANKLSSYSETQAADDSKVDSSLSFHIGANQGQTMKVDINEMSVQSLSLSSIDISSQQGAETGISVINNAIETVSAERSKLGAFQNRLEHTINNLGTASENLTAAESRIRDVDMAKEMMNQTKESILAQASQAMLAKANQNPQGVLQLLR</sequence>
<evidence type="ECO:0000259" key="5">
    <source>
        <dbReference type="Pfam" id="PF00669"/>
    </source>
</evidence>
<keyword evidence="8" id="KW-1185">Reference proteome</keyword>
<dbReference type="PRINTS" id="PR00207">
    <property type="entry name" value="FLAGELLIN"/>
</dbReference>
<dbReference type="OrthoDB" id="9796789at2"/>
<dbReference type="Gene3D" id="1.20.1330.10">
    <property type="entry name" value="f41 fragment of flagellin, N-terminal domain"/>
    <property type="match status" value="2"/>
</dbReference>
<gene>
    <name evidence="7" type="ORF">BFG57_02730</name>
</gene>
<comment type="subcellular location">
    <subcellularLocation>
        <location evidence="4">Secreted</location>
    </subcellularLocation>
    <subcellularLocation>
        <location evidence="4">Bacterial flagellum</location>
    </subcellularLocation>
</comment>
<dbReference type="GO" id="GO:0009288">
    <property type="term" value="C:bacterial-type flagellum"/>
    <property type="evidence" value="ECO:0007669"/>
    <property type="project" value="UniProtKB-SubCell"/>
</dbReference>
<protein>
    <recommendedName>
        <fullName evidence="2 4">Flagellin</fullName>
    </recommendedName>
</protein>
<keyword evidence="3 4" id="KW-0975">Bacterial flagellum</keyword>
<dbReference type="Gene3D" id="3.30.70.2120">
    <property type="match status" value="1"/>
</dbReference>
<dbReference type="Proteomes" id="UP000095209">
    <property type="component" value="Unassembled WGS sequence"/>
</dbReference>
<dbReference type="EMBL" id="MJEH01000033">
    <property type="protein sequence ID" value="OEH92203.1"/>
    <property type="molecule type" value="Genomic_DNA"/>
</dbReference>
<evidence type="ECO:0000256" key="1">
    <source>
        <dbReference type="ARBA" id="ARBA00005709"/>
    </source>
</evidence>
<evidence type="ECO:0000256" key="3">
    <source>
        <dbReference type="ARBA" id="ARBA00023143"/>
    </source>
</evidence>
<comment type="similarity">
    <text evidence="1 4">Belongs to the bacterial flagellin family.</text>
</comment>
<evidence type="ECO:0000256" key="2">
    <source>
        <dbReference type="ARBA" id="ARBA00020110"/>
    </source>
</evidence>
<dbReference type="InterPro" id="IPR046358">
    <property type="entry name" value="Flagellin_C"/>
</dbReference>
<evidence type="ECO:0000259" key="6">
    <source>
        <dbReference type="Pfam" id="PF00700"/>
    </source>
</evidence>
<name>A0A1E5LDN5_9BACI</name>
<dbReference type="Pfam" id="PF00669">
    <property type="entry name" value="Flagellin_N"/>
    <property type="match status" value="1"/>
</dbReference>
<comment type="caution">
    <text evidence="7">The sequence shown here is derived from an EMBL/GenBank/DDBJ whole genome shotgun (WGS) entry which is preliminary data.</text>
</comment>
<keyword evidence="4" id="KW-0964">Secreted</keyword>
<dbReference type="InterPro" id="IPR001029">
    <property type="entry name" value="Flagellin_N"/>
</dbReference>
<reference evidence="7 8" key="1">
    <citation type="submission" date="2016-08" db="EMBL/GenBank/DDBJ databases">
        <title>Genome of Bacillus solimangrovi GH2-4.</title>
        <authorList>
            <person name="Lim S."/>
            <person name="Kim B.-C."/>
        </authorList>
    </citation>
    <scope>NUCLEOTIDE SEQUENCE [LARGE SCALE GENOMIC DNA]</scope>
    <source>
        <strain evidence="7 8">GH2-4</strain>
    </source>
</reference>
<evidence type="ECO:0000313" key="8">
    <source>
        <dbReference type="Proteomes" id="UP000095209"/>
    </source>
</evidence>
<feature type="domain" description="Flagellin C-terminal" evidence="6">
    <location>
        <begin position="580"/>
        <end position="664"/>
    </location>
</feature>
<accession>A0A1E5LDN5</accession>